<feature type="domain" description="GIY-YIG" evidence="2">
    <location>
        <begin position="21"/>
        <end position="96"/>
    </location>
</feature>
<protein>
    <submittedName>
        <fullName evidence="3">Excinuclease abc c subunit domain protein</fullName>
    </submittedName>
</protein>
<dbReference type="Proteomes" id="UP000034471">
    <property type="component" value="Unassembled WGS sequence"/>
</dbReference>
<dbReference type="InterPro" id="IPR000305">
    <property type="entry name" value="GIY-YIG_endonuc"/>
</dbReference>
<dbReference type="SUPFAM" id="SSF82771">
    <property type="entry name" value="GIY-YIG endonuclease"/>
    <property type="match status" value="1"/>
</dbReference>
<name>A0A0G0H6I5_9BACT</name>
<dbReference type="PANTHER" id="PTHR34477">
    <property type="entry name" value="UPF0213 PROTEIN YHBQ"/>
    <property type="match status" value="1"/>
</dbReference>
<evidence type="ECO:0000313" key="3">
    <source>
        <dbReference type="EMBL" id="KKQ37747.1"/>
    </source>
</evidence>
<organism evidence="3 4">
    <name type="scientific">Candidatus Roizmanbacteria bacterium GW2011_GWA2_37_7</name>
    <dbReference type="NCBI Taxonomy" id="1618481"/>
    <lineage>
        <taxon>Bacteria</taxon>
        <taxon>Candidatus Roizmaniibacteriota</taxon>
    </lineage>
</organism>
<reference evidence="3 4" key="1">
    <citation type="journal article" date="2015" name="Nature">
        <title>rRNA introns, odd ribosomes, and small enigmatic genomes across a large radiation of phyla.</title>
        <authorList>
            <person name="Brown C.T."/>
            <person name="Hug L.A."/>
            <person name="Thomas B.C."/>
            <person name="Sharon I."/>
            <person name="Castelle C.J."/>
            <person name="Singh A."/>
            <person name="Wilkins M.J."/>
            <person name="Williams K.H."/>
            <person name="Banfield J.F."/>
        </authorList>
    </citation>
    <scope>NUCLEOTIDE SEQUENCE [LARGE SCALE GENOMIC DNA]</scope>
</reference>
<dbReference type="InterPro" id="IPR035901">
    <property type="entry name" value="GIY-YIG_endonuc_sf"/>
</dbReference>
<accession>A0A0G0H6I5</accession>
<dbReference type="PROSITE" id="PS50164">
    <property type="entry name" value="GIY_YIG"/>
    <property type="match status" value="1"/>
</dbReference>
<comment type="caution">
    <text evidence="3">The sequence shown here is derived from an EMBL/GenBank/DDBJ whole genome shotgun (WGS) entry which is preliminary data.</text>
</comment>
<gene>
    <name evidence="3" type="ORF">US54_C0026G0006</name>
</gene>
<dbReference type="STRING" id="1618481.US54_C0026G0006"/>
<dbReference type="PANTHER" id="PTHR34477:SF5">
    <property type="entry name" value="BSL5627 PROTEIN"/>
    <property type="match status" value="1"/>
</dbReference>
<evidence type="ECO:0000256" key="1">
    <source>
        <dbReference type="ARBA" id="ARBA00007435"/>
    </source>
</evidence>
<dbReference type="Pfam" id="PF01541">
    <property type="entry name" value="GIY-YIG"/>
    <property type="match status" value="1"/>
</dbReference>
<proteinExistence type="inferred from homology"/>
<comment type="similarity">
    <text evidence="1">Belongs to the UPF0213 family.</text>
</comment>
<dbReference type="InterPro" id="IPR050190">
    <property type="entry name" value="UPF0213_domain"/>
</dbReference>
<dbReference type="EMBL" id="LBTJ01000026">
    <property type="protein sequence ID" value="KKQ37747.1"/>
    <property type="molecule type" value="Genomic_DNA"/>
</dbReference>
<dbReference type="AlphaFoldDB" id="A0A0G0H6I5"/>
<evidence type="ECO:0000259" key="2">
    <source>
        <dbReference type="PROSITE" id="PS50164"/>
    </source>
</evidence>
<sequence length="102" mass="11699">METRESAKLLCAGSIPARISAMYCVYFLKSGANGDMYVGYSEDLKKRIETHNKGLVKGSQYGVPWRLVYFEAYSEETIARKRELEIKQNHAAKTMIMRRIEA</sequence>
<dbReference type="Gene3D" id="3.40.1440.10">
    <property type="entry name" value="GIY-YIG endonuclease"/>
    <property type="match status" value="1"/>
</dbReference>
<evidence type="ECO:0000313" key="4">
    <source>
        <dbReference type="Proteomes" id="UP000034471"/>
    </source>
</evidence>